<organism evidence="1 2">
    <name type="scientific">Umezawaea endophytica</name>
    <dbReference type="NCBI Taxonomy" id="1654476"/>
    <lineage>
        <taxon>Bacteria</taxon>
        <taxon>Bacillati</taxon>
        <taxon>Actinomycetota</taxon>
        <taxon>Actinomycetes</taxon>
        <taxon>Pseudonocardiales</taxon>
        <taxon>Pseudonocardiaceae</taxon>
        <taxon>Umezawaea</taxon>
    </lineage>
</organism>
<comment type="caution">
    <text evidence="1">The sequence shown here is derived from an EMBL/GenBank/DDBJ whole genome shotgun (WGS) entry which is preliminary data.</text>
</comment>
<name>A0A9X3A6Y3_9PSEU</name>
<accession>A0A9X3A6Y3</accession>
<reference evidence="1" key="1">
    <citation type="submission" date="2022-08" db="EMBL/GenBank/DDBJ databases">
        <authorList>
            <person name="Tistechok S."/>
            <person name="Samborskyy M."/>
            <person name="Roman I."/>
        </authorList>
    </citation>
    <scope>NUCLEOTIDE SEQUENCE</scope>
    <source>
        <strain evidence="1">DSM 103496</strain>
    </source>
</reference>
<sequence>MDNEIRYTSALEQPAARLALRDHLIGLRHVIRGNSDQSPSAARHNTVYDPDDRTVTQDLSIAAQVAEQQKTDDRPAIAVPAIAS</sequence>
<protein>
    <submittedName>
        <fullName evidence="1">Uncharacterized protein</fullName>
    </submittedName>
</protein>
<keyword evidence="2" id="KW-1185">Reference proteome</keyword>
<dbReference type="Proteomes" id="UP001141259">
    <property type="component" value="Unassembled WGS sequence"/>
</dbReference>
<gene>
    <name evidence="1" type="ORF">NZH93_43905</name>
</gene>
<proteinExistence type="predicted"/>
<dbReference type="RefSeq" id="WP_259629275.1">
    <property type="nucleotide sequence ID" value="NZ_JANYMP010000037.1"/>
</dbReference>
<evidence type="ECO:0000313" key="1">
    <source>
        <dbReference type="EMBL" id="MCS7483823.1"/>
    </source>
</evidence>
<dbReference type="EMBL" id="JANYMP010000037">
    <property type="protein sequence ID" value="MCS7483823.1"/>
    <property type="molecule type" value="Genomic_DNA"/>
</dbReference>
<dbReference type="AlphaFoldDB" id="A0A9X3A6Y3"/>
<evidence type="ECO:0000313" key="2">
    <source>
        <dbReference type="Proteomes" id="UP001141259"/>
    </source>
</evidence>